<gene>
    <name evidence="15" type="ORF">SAMN05421756_101141</name>
</gene>
<feature type="domain" description="Quinolinate phosphoribosyl transferase N-terminal" evidence="14">
    <location>
        <begin position="52"/>
        <end position="144"/>
    </location>
</feature>
<evidence type="ECO:0000259" key="14">
    <source>
        <dbReference type="Pfam" id="PF02749"/>
    </source>
</evidence>
<feature type="domain" description="Quinolinate phosphoribosyl transferase C-terminal" evidence="13">
    <location>
        <begin position="147"/>
        <end position="311"/>
    </location>
</feature>
<feature type="binding site" evidence="12">
    <location>
        <begin position="168"/>
        <end position="170"/>
    </location>
    <ligand>
        <name>substrate</name>
    </ligand>
</feature>
<dbReference type="PANTHER" id="PTHR32179:SF3">
    <property type="entry name" value="NICOTINATE-NUCLEOTIDE PYROPHOSPHORYLASE [CARBOXYLATING]"/>
    <property type="match status" value="1"/>
</dbReference>
<feature type="binding site" evidence="12">
    <location>
        <begin position="275"/>
        <end position="277"/>
    </location>
    <ligand>
        <name>substrate</name>
    </ligand>
</feature>
<evidence type="ECO:0000256" key="12">
    <source>
        <dbReference type="PIRSR" id="PIRSR006250-1"/>
    </source>
</evidence>
<dbReference type="SUPFAM" id="SSF51690">
    <property type="entry name" value="Nicotinate/Quinolinate PRTase C-terminal domain-like"/>
    <property type="match status" value="1"/>
</dbReference>
<evidence type="ECO:0000313" key="15">
    <source>
        <dbReference type="EMBL" id="SEP60726.1"/>
    </source>
</evidence>
<dbReference type="Gene3D" id="3.20.20.70">
    <property type="entry name" value="Aldolase class I"/>
    <property type="match status" value="1"/>
</dbReference>
<evidence type="ECO:0000256" key="5">
    <source>
        <dbReference type="ARBA" id="ARBA00020990"/>
    </source>
</evidence>
<dbReference type="CDD" id="cd01572">
    <property type="entry name" value="QPRTase"/>
    <property type="match status" value="1"/>
</dbReference>
<dbReference type="InterPro" id="IPR027277">
    <property type="entry name" value="NadC/ModD"/>
</dbReference>
<protein>
    <recommendedName>
        <fullName evidence="5">Nicotinate-nucleotide pyrophosphorylase [carboxylating]</fullName>
        <ecNumber evidence="4">2.4.2.19</ecNumber>
    </recommendedName>
    <alternativeName>
        <fullName evidence="9">Quinolinate phosphoribosyltransferase [decarboxylating]</fullName>
    </alternativeName>
</protein>
<dbReference type="NCBIfam" id="TIGR00078">
    <property type="entry name" value="nadC"/>
    <property type="match status" value="1"/>
</dbReference>
<keyword evidence="8 11" id="KW-0808">Transferase</keyword>
<sequence length="313" mass="31920">MSTRITDLTQAEAFVAGAGLSVEALAVIVAEALGEDLGGRGVLPPGTGRGVDVTSVATIPADATATAELVARRPGVVAGLPVAAYVLAVVLEGAEQQPAGGWSVEVLATDGDRVETGDVLVRVHGGTRALLTAERVALNLLTLTSGVATATRAWVDALAGTGTRVRDTRKTTPGLRMLEKYAVRVAGGVNHRMSLADAALVKDNHVIAAGGVVPAYERVRAMFGDLWIQVEVTTAEQAHAVVDAGCTDVLLDNMSLAAMSEIIASLKGRAEFEASGGLTLASAVSVAQTGVDFIAVGAITHSAPILDIAMDLV</sequence>
<evidence type="ECO:0000259" key="13">
    <source>
        <dbReference type="Pfam" id="PF01729"/>
    </source>
</evidence>
<comment type="catalytic activity">
    <reaction evidence="10">
        <text>nicotinate beta-D-ribonucleotide + CO2 + diphosphate = quinolinate + 5-phospho-alpha-D-ribose 1-diphosphate + 2 H(+)</text>
        <dbReference type="Rhea" id="RHEA:12733"/>
        <dbReference type="ChEBI" id="CHEBI:15378"/>
        <dbReference type="ChEBI" id="CHEBI:16526"/>
        <dbReference type="ChEBI" id="CHEBI:29959"/>
        <dbReference type="ChEBI" id="CHEBI:33019"/>
        <dbReference type="ChEBI" id="CHEBI:57502"/>
        <dbReference type="ChEBI" id="CHEBI:58017"/>
        <dbReference type="EC" id="2.4.2.19"/>
    </reaction>
</comment>
<keyword evidence="16" id="KW-1185">Reference proteome</keyword>
<feature type="binding site" evidence="12">
    <location>
        <position position="231"/>
    </location>
    <ligand>
        <name>substrate</name>
    </ligand>
</feature>
<dbReference type="PANTHER" id="PTHR32179">
    <property type="entry name" value="NICOTINATE-NUCLEOTIDE PYROPHOSPHORYLASE [CARBOXYLATING]"/>
    <property type="match status" value="1"/>
</dbReference>
<dbReference type="Pfam" id="PF02749">
    <property type="entry name" value="QRPTase_N"/>
    <property type="match status" value="1"/>
</dbReference>
<evidence type="ECO:0000256" key="6">
    <source>
        <dbReference type="ARBA" id="ARBA00022642"/>
    </source>
</evidence>
<evidence type="ECO:0000256" key="3">
    <source>
        <dbReference type="ARBA" id="ARBA00009400"/>
    </source>
</evidence>
<evidence type="ECO:0000313" key="16">
    <source>
        <dbReference type="Proteomes" id="UP000198504"/>
    </source>
</evidence>
<keyword evidence="6" id="KW-0662">Pyridine nucleotide biosynthesis</keyword>
<dbReference type="UniPathway" id="UPA00253">
    <property type="reaction ID" value="UER00331"/>
</dbReference>
<dbReference type="InterPro" id="IPR037128">
    <property type="entry name" value="Quinolinate_PRibosylTase_N_sf"/>
</dbReference>
<dbReference type="PIRSF" id="PIRSF006250">
    <property type="entry name" value="NadC_ModD"/>
    <property type="match status" value="1"/>
</dbReference>
<dbReference type="InterPro" id="IPR022412">
    <property type="entry name" value="Quinolinate_PRibosylTrfase_N"/>
</dbReference>
<evidence type="ECO:0000256" key="7">
    <source>
        <dbReference type="ARBA" id="ARBA00022676"/>
    </source>
</evidence>
<dbReference type="GO" id="GO:0005737">
    <property type="term" value="C:cytoplasm"/>
    <property type="evidence" value="ECO:0007669"/>
    <property type="project" value="TreeGrafter"/>
</dbReference>
<organism evidence="15 16">
    <name type="scientific">Microlunatus flavus</name>
    <dbReference type="NCBI Taxonomy" id="1036181"/>
    <lineage>
        <taxon>Bacteria</taxon>
        <taxon>Bacillati</taxon>
        <taxon>Actinomycetota</taxon>
        <taxon>Actinomycetes</taxon>
        <taxon>Propionibacteriales</taxon>
        <taxon>Propionibacteriaceae</taxon>
        <taxon>Microlunatus</taxon>
    </lineage>
</organism>
<dbReference type="InterPro" id="IPR004393">
    <property type="entry name" value="NadC"/>
</dbReference>
<dbReference type="EMBL" id="FOFA01000001">
    <property type="protein sequence ID" value="SEP60726.1"/>
    <property type="molecule type" value="Genomic_DNA"/>
</dbReference>
<dbReference type="Pfam" id="PF01729">
    <property type="entry name" value="QRPTase_C"/>
    <property type="match status" value="1"/>
</dbReference>
<name>A0A1H8Z8L1_9ACTN</name>
<evidence type="ECO:0000256" key="9">
    <source>
        <dbReference type="ARBA" id="ARBA00033102"/>
    </source>
</evidence>
<comment type="function">
    <text evidence="1">Involved in the catabolism of quinolinic acid (QA).</text>
</comment>
<keyword evidence="7 11" id="KW-0328">Glycosyltransferase</keyword>
<evidence type="ECO:0000256" key="8">
    <source>
        <dbReference type="ARBA" id="ARBA00022679"/>
    </source>
</evidence>
<feature type="binding site" evidence="12">
    <location>
        <position position="135"/>
    </location>
    <ligand>
        <name>substrate</name>
    </ligand>
</feature>
<dbReference type="RefSeq" id="WP_091177220.1">
    <property type="nucleotide sequence ID" value="NZ_FOFA01000001.1"/>
</dbReference>
<dbReference type="SUPFAM" id="SSF54675">
    <property type="entry name" value="Nicotinate/Quinolinate PRTase N-terminal domain-like"/>
    <property type="match status" value="1"/>
</dbReference>
<dbReference type="Gene3D" id="3.90.1170.20">
    <property type="entry name" value="Quinolinate phosphoribosyl transferase, N-terminal domain"/>
    <property type="match status" value="1"/>
</dbReference>
<dbReference type="FunFam" id="3.20.20.70:FF:000030">
    <property type="entry name" value="Nicotinate-nucleotide pyrophosphorylase, carboxylating"/>
    <property type="match status" value="1"/>
</dbReference>
<evidence type="ECO:0000256" key="4">
    <source>
        <dbReference type="ARBA" id="ARBA00011944"/>
    </source>
</evidence>
<comment type="similarity">
    <text evidence="3 11">Belongs to the NadC/ModD family.</text>
</comment>
<dbReference type="Proteomes" id="UP000198504">
    <property type="component" value="Unassembled WGS sequence"/>
</dbReference>
<dbReference type="InterPro" id="IPR013785">
    <property type="entry name" value="Aldolase_TIM"/>
</dbReference>
<dbReference type="OrthoDB" id="9782546at2"/>
<dbReference type="InterPro" id="IPR036068">
    <property type="entry name" value="Nicotinate_pribotase-like_C"/>
</dbReference>
<dbReference type="EC" id="2.4.2.19" evidence="4"/>
<feature type="binding site" evidence="12">
    <location>
        <position position="192"/>
    </location>
    <ligand>
        <name>substrate</name>
    </ligand>
</feature>
<evidence type="ECO:0000256" key="2">
    <source>
        <dbReference type="ARBA" id="ARBA00004893"/>
    </source>
</evidence>
<dbReference type="STRING" id="1036181.SAMN05421756_101141"/>
<evidence type="ECO:0000256" key="1">
    <source>
        <dbReference type="ARBA" id="ARBA00003237"/>
    </source>
</evidence>
<feature type="binding site" evidence="12">
    <location>
        <position position="252"/>
    </location>
    <ligand>
        <name>substrate</name>
    </ligand>
</feature>
<dbReference type="InterPro" id="IPR002638">
    <property type="entry name" value="Quinolinate_PRibosylTrfase_C"/>
</dbReference>
<accession>A0A1H8Z8L1</accession>
<comment type="pathway">
    <text evidence="2">Cofactor biosynthesis; NAD(+) biosynthesis; nicotinate D-ribonucleotide from quinolinate: step 1/1.</text>
</comment>
<evidence type="ECO:0000256" key="11">
    <source>
        <dbReference type="PIRNR" id="PIRNR006250"/>
    </source>
</evidence>
<dbReference type="GO" id="GO:0009435">
    <property type="term" value="P:NAD+ biosynthetic process"/>
    <property type="evidence" value="ECO:0007669"/>
    <property type="project" value="UniProtKB-UniPathway"/>
</dbReference>
<dbReference type="GO" id="GO:0034213">
    <property type="term" value="P:quinolinate catabolic process"/>
    <property type="evidence" value="ECO:0007669"/>
    <property type="project" value="TreeGrafter"/>
</dbReference>
<proteinExistence type="inferred from homology"/>
<dbReference type="AlphaFoldDB" id="A0A1H8Z8L1"/>
<dbReference type="GO" id="GO:0004514">
    <property type="term" value="F:nicotinate-nucleotide diphosphorylase (carboxylating) activity"/>
    <property type="evidence" value="ECO:0007669"/>
    <property type="project" value="UniProtKB-EC"/>
</dbReference>
<reference evidence="16" key="1">
    <citation type="submission" date="2016-10" db="EMBL/GenBank/DDBJ databases">
        <authorList>
            <person name="Varghese N."/>
            <person name="Submissions S."/>
        </authorList>
    </citation>
    <scope>NUCLEOTIDE SEQUENCE [LARGE SCALE GENOMIC DNA]</scope>
    <source>
        <strain evidence="16">CGMCC 4.6856</strain>
    </source>
</reference>
<feature type="binding site" evidence="12">
    <location>
        <position position="202"/>
    </location>
    <ligand>
        <name>substrate</name>
    </ligand>
</feature>
<feature type="binding site" evidence="12">
    <location>
        <begin position="296"/>
        <end position="298"/>
    </location>
    <ligand>
        <name>substrate</name>
    </ligand>
</feature>
<evidence type="ECO:0000256" key="10">
    <source>
        <dbReference type="ARBA" id="ARBA00047445"/>
    </source>
</evidence>